<dbReference type="Gene3D" id="3.30.160.60">
    <property type="entry name" value="Classic Zinc Finger"/>
    <property type="match status" value="1"/>
</dbReference>
<organism evidence="4 5">
    <name type="scientific">Terfezia boudieri ATCC MYA-4762</name>
    <dbReference type="NCBI Taxonomy" id="1051890"/>
    <lineage>
        <taxon>Eukaryota</taxon>
        <taxon>Fungi</taxon>
        <taxon>Dikarya</taxon>
        <taxon>Ascomycota</taxon>
        <taxon>Pezizomycotina</taxon>
        <taxon>Pezizomycetes</taxon>
        <taxon>Pezizales</taxon>
        <taxon>Pezizaceae</taxon>
        <taxon>Terfezia</taxon>
    </lineage>
</organism>
<dbReference type="SMART" id="SM00355">
    <property type="entry name" value="ZnF_C2H2"/>
    <property type="match status" value="2"/>
</dbReference>
<keyword evidence="1" id="KW-0862">Zinc</keyword>
<feature type="compositionally biased region" description="Polar residues" evidence="2">
    <location>
        <begin position="81"/>
        <end position="93"/>
    </location>
</feature>
<gene>
    <name evidence="4" type="ORF">L211DRAFT_846834</name>
</gene>
<feature type="domain" description="C2H2-type" evidence="3">
    <location>
        <begin position="156"/>
        <end position="184"/>
    </location>
</feature>
<accession>A0A3N4LZV2</accession>
<keyword evidence="5" id="KW-1185">Reference proteome</keyword>
<evidence type="ECO:0000313" key="4">
    <source>
        <dbReference type="EMBL" id="RPB26652.1"/>
    </source>
</evidence>
<dbReference type="Proteomes" id="UP000267821">
    <property type="component" value="Unassembled WGS sequence"/>
</dbReference>
<dbReference type="STRING" id="1051890.A0A3N4LZV2"/>
<feature type="region of interest" description="Disordered" evidence="2">
    <location>
        <begin position="72"/>
        <end position="93"/>
    </location>
</feature>
<feature type="region of interest" description="Disordered" evidence="2">
    <location>
        <begin position="376"/>
        <end position="425"/>
    </location>
</feature>
<dbReference type="EMBL" id="ML121533">
    <property type="protein sequence ID" value="RPB26652.1"/>
    <property type="molecule type" value="Genomic_DNA"/>
</dbReference>
<dbReference type="InterPro" id="IPR013087">
    <property type="entry name" value="Znf_C2H2_type"/>
</dbReference>
<dbReference type="SUPFAM" id="SSF57667">
    <property type="entry name" value="beta-beta-alpha zinc fingers"/>
    <property type="match status" value="1"/>
</dbReference>
<protein>
    <recommendedName>
        <fullName evidence="3">C2H2-type domain-containing protein</fullName>
    </recommendedName>
</protein>
<keyword evidence="1" id="KW-0479">Metal-binding</keyword>
<feature type="region of interest" description="Disordered" evidence="2">
    <location>
        <begin position="203"/>
        <end position="225"/>
    </location>
</feature>
<name>A0A3N4LZV2_9PEZI</name>
<dbReference type="PROSITE" id="PS50157">
    <property type="entry name" value="ZINC_FINGER_C2H2_2"/>
    <property type="match status" value="1"/>
</dbReference>
<evidence type="ECO:0000256" key="1">
    <source>
        <dbReference type="PROSITE-ProRule" id="PRU00042"/>
    </source>
</evidence>
<evidence type="ECO:0000259" key="3">
    <source>
        <dbReference type="PROSITE" id="PS50157"/>
    </source>
</evidence>
<dbReference type="InParanoid" id="A0A3N4LZV2"/>
<feature type="compositionally biased region" description="Polar residues" evidence="2">
    <location>
        <begin position="403"/>
        <end position="425"/>
    </location>
</feature>
<evidence type="ECO:0000313" key="5">
    <source>
        <dbReference type="Proteomes" id="UP000267821"/>
    </source>
</evidence>
<dbReference type="AlphaFoldDB" id="A0A3N4LZV2"/>
<dbReference type="OrthoDB" id="4748970at2759"/>
<reference evidence="4 5" key="1">
    <citation type="journal article" date="2018" name="Nat. Ecol. Evol.">
        <title>Pezizomycetes genomes reveal the molecular basis of ectomycorrhizal truffle lifestyle.</title>
        <authorList>
            <person name="Murat C."/>
            <person name="Payen T."/>
            <person name="Noel B."/>
            <person name="Kuo A."/>
            <person name="Morin E."/>
            <person name="Chen J."/>
            <person name="Kohler A."/>
            <person name="Krizsan K."/>
            <person name="Balestrini R."/>
            <person name="Da Silva C."/>
            <person name="Montanini B."/>
            <person name="Hainaut M."/>
            <person name="Levati E."/>
            <person name="Barry K.W."/>
            <person name="Belfiori B."/>
            <person name="Cichocki N."/>
            <person name="Clum A."/>
            <person name="Dockter R.B."/>
            <person name="Fauchery L."/>
            <person name="Guy J."/>
            <person name="Iotti M."/>
            <person name="Le Tacon F."/>
            <person name="Lindquist E.A."/>
            <person name="Lipzen A."/>
            <person name="Malagnac F."/>
            <person name="Mello A."/>
            <person name="Molinier V."/>
            <person name="Miyauchi S."/>
            <person name="Poulain J."/>
            <person name="Riccioni C."/>
            <person name="Rubini A."/>
            <person name="Sitrit Y."/>
            <person name="Splivallo R."/>
            <person name="Traeger S."/>
            <person name="Wang M."/>
            <person name="Zifcakova L."/>
            <person name="Wipf D."/>
            <person name="Zambonelli A."/>
            <person name="Paolocci F."/>
            <person name="Nowrousian M."/>
            <person name="Ottonello S."/>
            <person name="Baldrian P."/>
            <person name="Spatafora J.W."/>
            <person name="Henrissat B."/>
            <person name="Nagy L.G."/>
            <person name="Aury J.M."/>
            <person name="Wincker P."/>
            <person name="Grigoriev I.V."/>
            <person name="Bonfante P."/>
            <person name="Martin F.M."/>
        </authorList>
    </citation>
    <scope>NUCLEOTIDE SEQUENCE [LARGE SCALE GENOMIC DNA]</scope>
    <source>
        <strain evidence="4 5">ATCC MYA-4762</strain>
    </source>
</reference>
<proteinExistence type="predicted"/>
<evidence type="ECO:0000256" key="2">
    <source>
        <dbReference type="SAM" id="MobiDB-lite"/>
    </source>
</evidence>
<keyword evidence="1" id="KW-0863">Zinc-finger</keyword>
<dbReference type="InterPro" id="IPR036236">
    <property type="entry name" value="Znf_C2H2_sf"/>
</dbReference>
<sequence length="600" mass="67417">MSQETGIPCTYRGCPYNGICIHKTHRQVQGSSARSIASQAVDAKNAKRKNFGSGSTPNSLYQFPSTSWPTISGPYVEAPNKRSNGASDSSNNVENIEHLDNDAKRRRTEILIADGPKFEYERNSFPDNIYRDTSLSHPVLQRLSSDQQSTSNPPRLQCPECRKADFKDKSKLTDHLRSHSRKRPFRCLNPGCHAKYKYKRDLQKHSKKCKPTRTTPSPPHFPSPARCRISNNSELQSQNTLQSEIRSLASVNPNDDLIEDSTPVQLQPPYGDSLTCVGTQETVQLSTQSWHTVPDLGEDARRVRDSRSERIKETILTINKVSRELDYGYEQQWEYYNNRRVQDMGEASGESWVKDLNTGGPDMANAHAAQLLLRSPAQHPPSPQSPPHHQYPNSYSHKVLNNADPQTQHSPQRESPFSSHAQSASAMDEGLIPFQLHPKNCPTQWNLEERAFQASNSHRLHQSVISAATRELNINNSSWIPSISPHHQSPPHQYQLPLHQFPNPFPYMTPNNVGLEPQHTPHKSPFLSKTSGDLMLPQLRPPDSLTQSSIDKVASQVLDVGGDIDYTMQDDCETFFSFCPSVAGAECRSIYCDGASNCQY</sequence>
<feature type="region of interest" description="Disordered" evidence="2">
    <location>
        <begin position="39"/>
        <end position="59"/>
    </location>
</feature>
<dbReference type="GO" id="GO:0008270">
    <property type="term" value="F:zinc ion binding"/>
    <property type="evidence" value="ECO:0007669"/>
    <property type="project" value="UniProtKB-KW"/>
</dbReference>